<evidence type="ECO:0000256" key="7">
    <source>
        <dbReference type="ARBA" id="ARBA00023136"/>
    </source>
</evidence>
<gene>
    <name evidence="14" type="ORF">C7460_1087</name>
</gene>
<evidence type="ECO:0000256" key="11">
    <source>
        <dbReference type="RuleBase" id="RU003357"/>
    </source>
</evidence>
<evidence type="ECO:0000313" key="15">
    <source>
        <dbReference type="Proteomes" id="UP000256779"/>
    </source>
</evidence>
<keyword evidence="15" id="KW-1185">Reference proteome</keyword>
<evidence type="ECO:0000256" key="3">
    <source>
        <dbReference type="ARBA" id="ARBA00022452"/>
    </source>
</evidence>
<dbReference type="InterPro" id="IPR039426">
    <property type="entry name" value="TonB-dep_rcpt-like"/>
</dbReference>
<dbReference type="Pfam" id="PF00593">
    <property type="entry name" value="TonB_dep_Rec_b-barrel"/>
    <property type="match status" value="1"/>
</dbReference>
<evidence type="ECO:0000256" key="5">
    <source>
        <dbReference type="ARBA" id="ARBA00022729"/>
    </source>
</evidence>
<dbReference type="PROSITE" id="PS52016">
    <property type="entry name" value="TONB_DEPENDENT_REC_3"/>
    <property type="match status" value="1"/>
</dbReference>
<keyword evidence="6 11" id="KW-0798">TonB box</keyword>
<dbReference type="GO" id="GO:0044718">
    <property type="term" value="P:siderophore transmembrane transport"/>
    <property type="evidence" value="ECO:0007669"/>
    <property type="project" value="TreeGrafter"/>
</dbReference>
<evidence type="ECO:0000256" key="4">
    <source>
        <dbReference type="ARBA" id="ARBA00022692"/>
    </source>
</evidence>
<evidence type="ECO:0000259" key="13">
    <source>
        <dbReference type="Pfam" id="PF07715"/>
    </source>
</evidence>
<comment type="similarity">
    <text evidence="10 11">Belongs to the TonB-dependent receptor family.</text>
</comment>
<evidence type="ECO:0000256" key="6">
    <source>
        <dbReference type="ARBA" id="ARBA00023077"/>
    </source>
</evidence>
<keyword evidence="9 10" id="KW-0998">Cell outer membrane</keyword>
<dbReference type="SUPFAM" id="SSF56935">
    <property type="entry name" value="Porins"/>
    <property type="match status" value="1"/>
</dbReference>
<evidence type="ECO:0000256" key="9">
    <source>
        <dbReference type="ARBA" id="ARBA00023237"/>
    </source>
</evidence>
<dbReference type="Pfam" id="PF07715">
    <property type="entry name" value="Plug"/>
    <property type="match status" value="1"/>
</dbReference>
<dbReference type="AlphaFoldDB" id="A0A3D9L4H6"/>
<dbReference type="EMBL" id="QREG01000008">
    <property type="protein sequence ID" value="RED99392.1"/>
    <property type="molecule type" value="Genomic_DNA"/>
</dbReference>
<evidence type="ECO:0000313" key="14">
    <source>
        <dbReference type="EMBL" id="RED99392.1"/>
    </source>
</evidence>
<feature type="domain" description="TonB-dependent receptor-like beta-barrel" evidence="12">
    <location>
        <begin position="206"/>
        <end position="581"/>
    </location>
</feature>
<evidence type="ECO:0000256" key="2">
    <source>
        <dbReference type="ARBA" id="ARBA00022448"/>
    </source>
</evidence>
<keyword evidence="7 10" id="KW-0472">Membrane</keyword>
<proteinExistence type="inferred from homology"/>
<name>A0A3D9L4H6_MARFU</name>
<comment type="caution">
    <text evidence="14">The sequence shown here is derived from an EMBL/GenBank/DDBJ whole genome shotgun (WGS) entry which is preliminary data.</text>
</comment>
<keyword evidence="4 10" id="KW-0812">Transmembrane</keyword>
<dbReference type="InterPro" id="IPR012910">
    <property type="entry name" value="Plug_dom"/>
</dbReference>
<dbReference type="Proteomes" id="UP000256779">
    <property type="component" value="Unassembled WGS sequence"/>
</dbReference>
<keyword evidence="8 14" id="KW-0675">Receptor</keyword>
<reference evidence="14 15" key="1">
    <citation type="submission" date="2018-07" db="EMBL/GenBank/DDBJ databases">
        <title>Genomic Encyclopedia of Type Strains, Phase IV (KMG-IV): sequencing the most valuable type-strain genomes for metagenomic binning, comparative biology and taxonomic classification.</title>
        <authorList>
            <person name="Goeker M."/>
        </authorList>
    </citation>
    <scope>NUCLEOTIDE SEQUENCE [LARGE SCALE GENOMIC DNA]</scope>
    <source>
        <strain evidence="14 15">DSM 4134</strain>
    </source>
</reference>
<dbReference type="PANTHER" id="PTHR30069">
    <property type="entry name" value="TONB-DEPENDENT OUTER MEMBRANE RECEPTOR"/>
    <property type="match status" value="1"/>
</dbReference>
<keyword evidence="3 10" id="KW-1134">Transmembrane beta strand</keyword>
<dbReference type="InterPro" id="IPR036942">
    <property type="entry name" value="Beta-barrel_TonB_sf"/>
</dbReference>
<dbReference type="PANTHER" id="PTHR30069:SF29">
    <property type="entry name" value="HEMOGLOBIN AND HEMOGLOBIN-HAPTOGLOBIN-BINDING PROTEIN 1-RELATED"/>
    <property type="match status" value="1"/>
</dbReference>
<protein>
    <submittedName>
        <fullName evidence="14">Iron complex outermembrane receptor protein</fullName>
    </submittedName>
</protein>
<dbReference type="GO" id="GO:0015344">
    <property type="term" value="F:siderophore uptake transmembrane transporter activity"/>
    <property type="evidence" value="ECO:0007669"/>
    <property type="project" value="TreeGrafter"/>
</dbReference>
<accession>A0A3D9L4H6</accession>
<evidence type="ECO:0000259" key="12">
    <source>
        <dbReference type="Pfam" id="PF00593"/>
    </source>
</evidence>
<organism evidence="14 15">
    <name type="scientific">Marinoscillum furvescens DSM 4134</name>
    <dbReference type="NCBI Taxonomy" id="1122208"/>
    <lineage>
        <taxon>Bacteria</taxon>
        <taxon>Pseudomonadati</taxon>
        <taxon>Bacteroidota</taxon>
        <taxon>Cytophagia</taxon>
        <taxon>Cytophagales</taxon>
        <taxon>Reichenbachiellaceae</taxon>
        <taxon>Marinoscillum</taxon>
    </lineage>
</organism>
<dbReference type="GO" id="GO:0009279">
    <property type="term" value="C:cell outer membrane"/>
    <property type="evidence" value="ECO:0007669"/>
    <property type="project" value="UniProtKB-SubCell"/>
</dbReference>
<dbReference type="InterPro" id="IPR000531">
    <property type="entry name" value="Beta-barrel_TonB"/>
</dbReference>
<comment type="subcellular location">
    <subcellularLocation>
        <location evidence="1 10">Cell outer membrane</location>
        <topology evidence="1 10">Multi-pass membrane protein</topology>
    </subcellularLocation>
</comment>
<sequence>MAYAQEADTLYLQAVEVADVERYAQERIAGQLDSLTLEPFRSSSIGDALQQSTGVYIKQYGAEGQLSSITLRGTTSSQTRLSWHGIDINSQTLGQSDFSSTPTFLFSDITVHQGASSALFGSGSIGGTVQLKSGSPNQGALFNVRQEVGSFGKVFSGMKASLGNAKRGLSLAAVNSIVQNDFEVAFRNETYKQNNAASDLKAIKLNGFYRMAGGGRLTADVWYNYHFREIQPIIGDQSGEDQLRNVNWRTYLSYDQSVNSGYIKSGLAVVIDHQQYNESSPTNLKRFIWDGYYEYLGSELITYRLGADIELALPDVGAYENNTRQWRYAPHAFAKFTPLNEFSATANLRVPYQSNQKAVPVIPSLDLTYAVVTNQKITTKVGAQVARAFRFPTLNDLYWQPGGNLNLKPEDGVAAELGLDFAWVKGNLDVRYQIDHYRSWLSEMIVWLPADGYWSPDNAQDVHLTGVENALKVNWTFSEWQFGLSSGHTFNRSVNEAGFMGNESSNGKQLPYVPKHKWNARVQLARGGWSVDLRAAHTGKRYTEASNTSEIDAYSLYDAHFSKQLSWNSHELVVGASVKNIWDTAYQNYELRATPGRNYLFKLNYIFN</sequence>
<dbReference type="InterPro" id="IPR037066">
    <property type="entry name" value="Plug_dom_sf"/>
</dbReference>
<dbReference type="Gene3D" id="2.170.130.10">
    <property type="entry name" value="TonB-dependent receptor, plug domain"/>
    <property type="match status" value="1"/>
</dbReference>
<keyword evidence="2 10" id="KW-0813">Transport</keyword>
<evidence type="ECO:0000256" key="10">
    <source>
        <dbReference type="PROSITE-ProRule" id="PRU01360"/>
    </source>
</evidence>
<keyword evidence="5" id="KW-0732">Signal</keyword>
<feature type="domain" description="TonB-dependent receptor plug" evidence="13">
    <location>
        <begin position="37"/>
        <end position="128"/>
    </location>
</feature>
<dbReference type="Gene3D" id="2.40.170.20">
    <property type="entry name" value="TonB-dependent receptor, beta-barrel domain"/>
    <property type="match status" value="1"/>
</dbReference>
<evidence type="ECO:0000256" key="1">
    <source>
        <dbReference type="ARBA" id="ARBA00004571"/>
    </source>
</evidence>
<evidence type="ECO:0000256" key="8">
    <source>
        <dbReference type="ARBA" id="ARBA00023170"/>
    </source>
</evidence>